<dbReference type="PROSITE" id="PS50893">
    <property type="entry name" value="ABC_TRANSPORTER_2"/>
    <property type="match status" value="1"/>
</dbReference>
<dbReference type="Pfam" id="PF00005">
    <property type="entry name" value="ABC_tran"/>
    <property type="match status" value="1"/>
</dbReference>
<evidence type="ECO:0000256" key="4">
    <source>
        <dbReference type="ARBA" id="ARBA00022741"/>
    </source>
</evidence>
<protein>
    <submittedName>
        <fullName evidence="10">ABC transporter ATP-binding protein</fullName>
    </submittedName>
</protein>
<comment type="caution">
    <text evidence="10">The sequence shown here is derived from an EMBL/GenBank/DDBJ whole genome shotgun (WGS) entry which is preliminary data.</text>
</comment>
<proteinExistence type="predicted"/>
<dbReference type="InterPro" id="IPR008995">
    <property type="entry name" value="Mo/tungstate-bd_C_term_dom"/>
</dbReference>
<evidence type="ECO:0000256" key="5">
    <source>
        <dbReference type="ARBA" id="ARBA00022840"/>
    </source>
</evidence>
<evidence type="ECO:0000256" key="2">
    <source>
        <dbReference type="ARBA" id="ARBA00022475"/>
    </source>
</evidence>
<dbReference type="InterPro" id="IPR013611">
    <property type="entry name" value="Transp-assoc_OB_typ2"/>
</dbReference>
<evidence type="ECO:0000256" key="7">
    <source>
        <dbReference type="ARBA" id="ARBA00023136"/>
    </source>
</evidence>
<name>A0A4R4RF00_9ACTN</name>
<dbReference type="Pfam" id="PF08402">
    <property type="entry name" value="TOBE_2"/>
    <property type="match status" value="1"/>
</dbReference>
<dbReference type="InterPro" id="IPR017871">
    <property type="entry name" value="ABC_transporter-like_CS"/>
</dbReference>
<dbReference type="SUPFAM" id="SSF50331">
    <property type="entry name" value="MOP-like"/>
    <property type="match status" value="1"/>
</dbReference>
<dbReference type="PROSITE" id="PS00211">
    <property type="entry name" value="ABC_TRANSPORTER_1"/>
    <property type="match status" value="1"/>
</dbReference>
<keyword evidence="1" id="KW-0813">Transport</keyword>
<evidence type="ECO:0000313" key="10">
    <source>
        <dbReference type="EMBL" id="TDC47794.1"/>
    </source>
</evidence>
<organism evidence="10 11">
    <name type="scientific">Jiangella ureilytica</name>
    <dbReference type="NCBI Taxonomy" id="2530374"/>
    <lineage>
        <taxon>Bacteria</taxon>
        <taxon>Bacillati</taxon>
        <taxon>Actinomycetota</taxon>
        <taxon>Actinomycetes</taxon>
        <taxon>Jiangellales</taxon>
        <taxon>Jiangellaceae</taxon>
        <taxon>Jiangella</taxon>
    </lineage>
</organism>
<evidence type="ECO:0000256" key="1">
    <source>
        <dbReference type="ARBA" id="ARBA00022448"/>
    </source>
</evidence>
<dbReference type="InterPro" id="IPR050093">
    <property type="entry name" value="ABC_SmlMolc_Importer"/>
</dbReference>
<evidence type="ECO:0000256" key="3">
    <source>
        <dbReference type="ARBA" id="ARBA00022519"/>
    </source>
</evidence>
<dbReference type="GO" id="GO:0140359">
    <property type="term" value="F:ABC-type transporter activity"/>
    <property type="evidence" value="ECO:0007669"/>
    <property type="project" value="UniProtKB-ARBA"/>
</dbReference>
<dbReference type="InterPro" id="IPR027417">
    <property type="entry name" value="P-loop_NTPase"/>
</dbReference>
<evidence type="ECO:0000259" key="9">
    <source>
        <dbReference type="PROSITE" id="PS50893"/>
    </source>
</evidence>
<dbReference type="OrthoDB" id="9802264at2"/>
<accession>A0A4R4RF00</accession>
<dbReference type="InterPro" id="IPR003593">
    <property type="entry name" value="AAA+_ATPase"/>
</dbReference>
<sequence>MNETREADELEVEETGGPRKHAIHVRGLEHVYGTGKKKFTAVDHISFSVEESRFYTLLGPSGCGKSTTLHCIAGLERPTSGEIELGDTVVVSSRRFVPTHRRDIGMVFQDYAVWPHMTVFENVAFPLRVSRHKVRDVKERVMRILETVGMAHLSQRRPSELSGGQQQRVSLARALVREPSVLLLDEPLSNLDATLREQMRAELRQIQRRLKVTTIFVTHDQYEALAMSNRIAVMRNGTIVQEGTPREIYREPKDAFVASFIGVSSFIEGTLQTTDDDGFGWVDSNVGRMRTRVSPDAVAGDRVLVVVRPEGVVLQPLGTESQENHFPAVVDYRLYLGGGYDYRLQVGGVPVRATRPANEPYRNKDKAVVHLPAEECIAIPAGEEQHAPPPGTIPEDPRDQVPGGLT</sequence>
<dbReference type="InterPro" id="IPR003439">
    <property type="entry name" value="ABC_transporter-like_ATP-bd"/>
</dbReference>
<dbReference type="AlphaFoldDB" id="A0A4R4RF00"/>
<dbReference type="GO" id="GO:0005524">
    <property type="term" value="F:ATP binding"/>
    <property type="evidence" value="ECO:0007669"/>
    <property type="project" value="UniProtKB-KW"/>
</dbReference>
<evidence type="ECO:0000256" key="8">
    <source>
        <dbReference type="SAM" id="MobiDB-lite"/>
    </source>
</evidence>
<keyword evidence="11" id="KW-1185">Reference proteome</keyword>
<dbReference type="GO" id="GO:0043190">
    <property type="term" value="C:ATP-binding cassette (ABC) transporter complex"/>
    <property type="evidence" value="ECO:0007669"/>
    <property type="project" value="InterPro"/>
</dbReference>
<feature type="region of interest" description="Disordered" evidence="8">
    <location>
        <begin position="379"/>
        <end position="406"/>
    </location>
</feature>
<gene>
    <name evidence="10" type="ORF">E1212_23360</name>
</gene>
<dbReference type="SUPFAM" id="SSF52540">
    <property type="entry name" value="P-loop containing nucleoside triphosphate hydrolases"/>
    <property type="match status" value="1"/>
</dbReference>
<dbReference type="PANTHER" id="PTHR42781:SF1">
    <property type="entry name" value="THIAMINE IMPORT ATP-BINDING PROTEIN THIQ"/>
    <property type="match status" value="1"/>
</dbReference>
<evidence type="ECO:0000313" key="11">
    <source>
        <dbReference type="Proteomes" id="UP000295621"/>
    </source>
</evidence>
<keyword evidence="2" id="KW-1003">Cell membrane</keyword>
<dbReference type="Gene3D" id="2.40.50.100">
    <property type="match status" value="1"/>
</dbReference>
<keyword evidence="3" id="KW-0997">Cell inner membrane</keyword>
<keyword evidence="6" id="KW-1278">Translocase</keyword>
<keyword evidence="4" id="KW-0547">Nucleotide-binding</keyword>
<dbReference type="RefSeq" id="WP_131986927.1">
    <property type="nucleotide sequence ID" value="NZ_SMKL01000068.1"/>
</dbReference>
<evidence type="ECO:0000256" key="6">
    <source>
        <dbReference type="ARBA" id="ARBA00022967"/>
    </source>
</evidence>
<dbReference type="EMBL" id="SMKL01000068">
    <property type="protein sequence ID" value="TDC47794.1"/>
    <property type="molecule type" value="Genomic_DNA"/>
</dbReference>
<keyword evidence="7" id="KW-0472">Membrane</keyword>
<dbReference type="Proteomes" id="UP000295621">
    <property type="component" value="Unassembled WGS sequence"/>
</dbReference>
<dbReference type="PANTHER" id="PTHR42781">
    <property type="entry name" value="SPERMIDINE/PUTRESCINE IMPORT ATP-BINDING PROTEIN POTA"/>
    <property type="match status" value="1"/>
</dbReference>
<dbReference type="FunFam" id="3.40.50.300:FF:000042">
    <property type="entry name" value="Maltose/maltodextrin ABC transporter, ATP-binding protein"/>
    <property type="match status" value="1"/>
</dbReference>
<keyword evidence="5 10" id="KW-0067">ATP-binding</keyword>
<dbReference type="SMART" id="SM00382">
    <property type="entry name" value="AAA"/>
    <property type="match status" value="1"/>
</dbReference>
<feature type="domain" description="ABC transporter" evidence="9">
    <location>
        <begin position="23"/>
        <end position="261"/>
    </location>
</feature>
<reference evidence="10 11" key="1">
    <citation type="submission" date="2019-02" db="EMBL/GenBank/DDBJ databases">
        <title>Draft genome sequences of novel Actinobacteria.</title>
        <authorList>
            <person name="Sahin N."/>
            <person name="Ay H."/>
            <person name="Saygin H."/>
        </authorList>
    </citation>
    <scope>NUCLEOTIDE SEQUENCE [LARGE SCALE GENOMIC DNA]</scope>
    <source>
        <strain evidence="10 11">KC603</strain>
    </source>
</reference>
<dbReference type="Gene3D" id="3.40.50.300">
    <property type="entry name" value="P-loop containing nucleotide triphosphate hydrolases"/>
    <property type="match status" value="1"/>
</dbReference>
<dbReference type="GO" id="GO:0016887">
    <property type="term" value="F:ATP hydrolysis activity"/>
    <property type="evidence" value="ECO:0007669"/>
    <property type="project" value="InterPro"/>
</dbReference>